<dbReference type="Pfam" id="PF00496">
    <property type="entry name" value="SBP_bac_5"/>
    <property type="match status" value="1"/>
</dbReference>
<comment type="caution">
    <text evidence="3">The sequence shown here is derived from an EMBL/GenBank/DDBJ whole genome shotgun (WGS) entry which is preliminary data.</text>
</comment>
<dbReference type="GO" id="GO:0042597">
    <property type="term" value="C:periplasmic space"/>
    <property type="evidence" value="ECO:0007669"/>
    <property type="project" value="UniProtKB-ARBA"/>
</dbReference>
<dbReference type="GO" id="GO:0043190">
    <property type="term" value="C:ATP-binding cassette (ABC) transporter complex"/>
    <property type="evidence" value="ECO:0007669"/>
    <property type="project" value="InterPro"/>
</dbReference>
<protein>
    <submittedName>
        <fullName evidence="3">Peptide ABC transporter substrate-binding protein</fullName>
    </submittedName>
</protein>
<evidence type="ECO:0000256" key="1">
    <source>
        <dbReference type="SAM" id="SignalP"/>
    </source>
</evidence>
<dbReference type="STRING" id="55952.BU52_22985"/>
<dbReference type="PIRSF" id="PIRSF002741">
    <property type="entry name" value="MppA"/>
    <property type="match status" value="1"/>
</dbReference>
<feature type="chain" id="PRO_5038488227" evidence="1">
    <location>
        <begin position="24"/>
        <end position="529"/>
    </location>
</feature>
<evidence type="ECO:0000313" key="4">
    <source>
        <dbReference type="Proteomes" id="UP000028341"/>
    </source>
</evidence>
<dbReference type="RefSeq" id="WP_037937164.1">
    <property type="nucleotide sequence ID" value="NZ_JBFADL010000007.1"/>
</dbReference>
<sequence>MKYAGPTTIAMAGALTIALTACSGSGGTSTSGKPVEGGTFTLAISADPGTLDPHATALSVAHQVGAFLYDSLVAVDASGKEIPALAGTWKSTATTASYTLRKGITCSDGTPLTATDVADNINYVADPKNGSSAIGLYVPPGAKAKADDSAGTVTVSSPVPDAFLGRNVGGLPIVCRAGMKDRSILKQGGSGTGMFTLTEAVADDHYSFTRRKDYAWGPGGGTKDAKGLPDTVVLQVVPNEATAANLLLVNQVNAAVITGQDRKRVAERLDFQRSMHAPLGELWFNQRRGAPTADAGVRRALTQALDLKELRTVVTNGGGEPPTGLVAKGQGPCTADTVEGNLPDHDRAAAERALDAAGWKPGADGVRQKDGKRLSLTFYYPTSRGIPMQNAAELLRSSWQKVGVKVSLRGAADAQFDQVISGEGSWDALFLPLTVTLPTQAVPFLSGPTPPDGNNFGSVDNAAYEAHVEAASALPGAKGCDEWAAAEKALFQQADVVPFADLVTPVFGNRATFELADGSIVPTSIRMVG</sequence>
<dbReference type="GO" id="GO:0015833">
    <property type="term" value="P:peptide transport"/>
    <property type="evidence" value="ECO:0007669"/>
    <property type="project" value="TreeGrafter"/>
</dbReference>
<dbReference type="AlphaFoldDB" id="A0A081XMY6"/>
<dbReference type="GO" id="GO:1904680">
    <property type="term" value="F:peptide transmembrane transporter activity"/>
    <property type="evidence" value="ECO:0007669"/>
    <property type="project" value="TreeGrafter"/>
</dbReference>
<dbReference type="CDD" id="cd00995">
    <property type="entry name" value="PBP2_NikA_DppA_OppA_like"/>
    <property type="match status" value="1"/>
</dbReference>
<dbReference type="eggNOG" id="COG0747">
    <property type="taxonomic scope" value="Bacteria"/>
</dbReference>
<evidence type="ECO:0000313" key="3">
    <source>
        <dbReference type="EMBL" id="KES04909.1"/>
    </source>
</evidence>
<feature type="domain" description="Solute-binding protein family 5" evidence="2">
    <location>
        <begin position="82"/>
        <end position="429"/>
    </location>
</feature>
<gene>
    <name evidence="3" type="ORF">BU52_22985</name>
</gene>
<dbReference type="PROSITE" id="PS51257">
    <property type="entry name" value="PROKAR_LIPOPROTEIN"/>
    <property type="match status" value="1"/>
</dbReference>
<evidence type="ECO:0000259" key="2">
    <source>
        <dbReference type="Pfam" id="PF00496"/>
    </source>
</evidence>
<dbReference type="OrthoDB" id="9046151at2"/>
<dbReference type="InterPro" id="IPR039424">
    <property type="entry name" value="SBP_5"/>
</dbReference>
<dbReference type="Gene3D" id="3.10.105.10">
    <property type="entry name" value="Dipeptide-binding Protein, Domain 3"/>
    <property type="match status" value="1"/>
</dbReference>
<organism evidence="3 4">
    <name type="scientific">Streptomyces toyocaensis</name>
    <dbReference type="NCBI Taxonomy" id="55952"/>
    <lineage>
        <taxon>Bacteria</taxon>
        <taxon>Bacillati</taxon>
        <taxon>Actinomycetota</taxon>
        <taxon>Actinomycetes</taxon>
        <taxon>Kitasatosporales</taxon>
        <taxon>Streptomycetaceae</taxon>
        <taxon>Streptomyces</taxon>
    </lineage>
</organism>
<dbReference type="InterPro" id="IPR000914">
    <property type="entry name" value="SBP_5_dom"/>
</dbReference>
<dbReference type="EMBL" id="JFCB01000022">
    <property type="protein sequence ID" value="KES04909.1"/>
    <property type="molecule type" value="Genomic_DNA"/>
</dbReference>
<name>A0A081XMY6_STRTO</name>
<proteinExistence type="predicted"/>
<dbReference type="Proteomes" id="UP000028341">
    <property type="component" value="Unassembled WGS sequence"/>
</dbReference>
<feature type="signal peptide" evidence="1">
    <location>
        <begin position="1"/>
        <end position="23"/>
    </location>
</feature>
<accession>A0A081XMY6</accession>
<dbReference type="SUPFAM" id="SSF53850">
    <property type="entry name" value="Periplasmic binding protein-like II"/>
    <property type="match status" value="1"/>
</dbReference>
<dbReference type="InterPro" id="IPR030678">
    <property type="entry name" value="Peptide/Ni-bd"/>
</dbReference>
<dbReference type="Gene3D" id="3.40.190.10">
    <property type="entry name" value="Periplasmic binding protein-like II"/>
    <property type="match status" value="1"/>
</dbReference>
<keyword evidence="1" id="KW-0732">Signal</keyword>
<dbReference type="PANTHER" id="PTHR30290">
    <property type="entry name" value="PERIPLASMIC BINDING COMPONENT OF ABC TRANSPORTER"/>
    <property type="match status" value="1"/>
</dbReference>
<keyword evidence="4" id="KW-1185">Reference proteome</keyword>
<reference evidence="3 4" key="1">
    <citation type="submission" date="2014-02" db="EMBL/GenBank/DDBJ databases">
        <title>The genome announcement of Streptomyces toyocaensis NRRL15009.</title>
        <authorList>
            <person name="Hong H.-J."/>
            <person name="Kwun M.J."/>
        </authorList>
    </citation>
    <scope>NUCLEOTIDE SEQUENCE [LARGE SCALE GENOMIC DNA]</scope>
    <source>
        <strain evidence="3 4">NRRL 15009</strain>
    </source>
</reference>